<dbReference type="EMBL" id="KQ976735">
    <property type="protein sequence ID" value="KYM76130.1"/>
    <property type="molecule type" value="Genomic_DNA"/>
</dbReference>
<feature type="transmembrane region" description="Helical" evidence="2">
    <location>
        <begin position="59"/>
        <end position="80"/>
    </location>
</feature>
<organism evidence="3 4">
    <name type="scientific">Atta colombica</name>
    <dbReference type="NCBI Taxonomy" id="520822"/>
    <lineage>
        <taxon>Eukaryota</taxon>
        <taxon>Metazoa</taxon>
        <taxon>Ecdysozoa</taxon>
        <taxon>Arthropoda</taxon>
        <taxon>Hexapoda</taxon>
        <taxon>Insecta</taxon>
        <taxon>Pterygota</taxon>
        <taxon>Neoptera</taxon>
        <taxon>Endopterygota</taxon>
        <taxon>Hymenoptera</taxon>
        <taxon>Apocrita</taxon>
        <taxon>Aculeata</taxon>
        <taxon>Formicoidea</taxon>
        <taxon>Formicidae</taxon>
        <taxon>Myrmicinae</taxon>
        <taxon>Atta</taxon>
    </lineage>
</organism>
<protein>
    <submittedName>
        <fullName evidence="3">Uncharacterized protein</fullName>
    </submittedName>
</protein>
<keyword evidence="2" id="KW-0812">Transmembrane</keyword>
<feature type="region of interest" description="Disordered" evidence="1">
    <location>
        <begin position="1"/>
        <end position="29"/>
    </location>
</feature>
<keyword evidence="2" id="KW-1133">Transmembrane helix</keyword>
<evidence type="ECO:0000256" key="1">
    <source>
        <dbReference type="SAM" id="MobiDB-lite"/>
    </source>
</evidence>
<name>A0A151HXY6_9HYME</name>
<accession>A0A151HXY6</accession>
<proteinExistence type="predicted"/>
<sequence length="83" mass="9273">MQGQPARKRDRREGKERDRTGGGKVRGLLRGVGGDVETALSNVETTGPKDVAGPRFPLCLFRLSFLLLLFSFFFAISLRFSRD</sequence>
<feature type="compositionally biased region" description="Basic residues" evidence="1">
    <location>
        <begin position="1"/>
        <end position="10"/>
    </location>
</feature>
<gene>
    <name evidence="3" type="ORF">ALC53_13447</name>
</gene>
<evidence type="ECO:0000313" key="3">
    <source>
        <dbReference type="EMBL" id="KYM76130.1"/>
    </source>
</evidence>
<dbReference type="Proteomes" id="UP000078540">
    <property type="component" value="Unassembled WGS sequence"/>
</dbReference>
<feature type="compositionally biased region" description="Basic and acidic residues" evidence="1">
    <location>
        <begin position="11"/>
        <end position="21"/>
    </location>
</feature>
<keyword evidence="4" id="KW-1185">Reference proteome</keyword>
<evidence type="ECO:0000313" key="4">
    <source>
        <dbReference type="Proteomes" id="UP000078540"/>
    </source>
</evidence>
<keyword evidence="2" id="KW-0472">Membrane</keyword>
<reference evidence="3 4" key="1">
    <citation type="submission" date="2015-09" db="EMBL/GenBank/DDBJ databases">
        <title>Atta colombica WGS genome.</title>
        <authorList>
            <person name="Nygaard S."/>
            <person name="Hu H."/>
            <person name="Boomsma J."/>
            <person name="Zhang G."/>
        </authorList>
    </citation>
    <scope>NUCLEOTIDE SEQUENCE [LARGE SCALE GENOMIC DNA]</scope>
    <source>
        <strain evidence="3">Treedump-2</strain>
        <tissue evidence="3">Whole body</tissue>
    </source>
</reference>
<evidence type="ECO:0000256" key="2">
    <source>
        <dbReference type="SAM" id="Phobius"/>
    </source>
</evidence>
<dbReference type="AlphaFoldDB" id="A0A151HXY6"/>